<evidence type="ECO:0000259" key="7">
    <source>
        <dbReference type="Pfam" id="PF04054"/>
    </source>
</evidence>
<dbReference type="Pfam" id="PF16415">
    <property type="entry name" value="CNOT1_CAF1_bind"/>
    <property type="match status" value="1"/>
</dbReference>
<dbReference type="GO" id="GO:0000932">
    <property type="term" value="C:P-body"/>
    <property type="evidence" value="ECO:0007669"/>
    <property type="project" value="TreeGrafter"/>
</dbReference>
<feature type="domain" description="CCR4-NOT transcription complex subunit 1 TTP binding" evidence="10">
    <location>
        <begin position="795"/>
        <end position="958"/>
    </location>
</feature>
<gene>
    <name evidence="13" type="ORF">G7K_1926-t1</name>
</gene>
<proteinExistence type="predicted"/>
<reference evidence="13 14" key="2">
    <citation type="journal article" date="2014" name="J. Gen. Appl. Microbiol.">
        <title>The early diverging ascomycetous budding yeast Saitoella complicata has three histone deacetylases belonging to the Clr6, Hos2, and Rpd3 lineages.</title>
        <authorList>
            <person name="Nishida H."/>
            <person name="Matsumoto T."/>
            <person name="Kondo S."/>
            <person name="Hamamoto M."/>
            <person name="Yoshikawa H."/>
        </authorList>
    </citation>
    <scope>NUCLEOTIDE SEQUENCE [LARGE SCALE GENOMIC DNA]</scope>
    <source>
        <strain evidence="13 14">NRRL Y-17804</strain>
    </source>
</reference>
<dbReference type="CDD" id="cd20710">
    <property type="entry name" value="NOT1_connector"/>
    <property type="match status" value="1"/>
</dbReference>
<keyword evidence="4" id="KW-0804">Transcription</keyword>
<dbReference type="Pfam" id="PF25097">
    <property type="entry name" value="ARM_Cnot1"/>
    <property type="match status" value="1"/>
</dbReference>
<feature type="domain" description="CCR4-NOT transcription complex subunit 1" evidence="8">
    <location>
        <begin position="1293"/>
        <end position="1436"/>
    </location>
</feature>
<dbReference type="Gene3D" id="1.25.40.180">
    <property type="match status" value="1"/>
</dbReference>
<dbReference type="Pfam" id="PF16418">
    <property type="entry name" value="CNOT1_HEAT"/>
    <property type="match status" value="1"/>
</dbReference>
<evidence type="ECO:0000259" key="9">
    <source>
        <dbReference type="Pfam" id="PF16415"/>
    </source>
</evidence>
<comment type="caution">
    <text evidence="13">The sequence shown here is derived from an EMBL/GenBank/DDBJ whole genome shotgun (WGS) entry which is preliminary data.</text>
</comment>
<feature type="domain" description="CCR4-NOT transcription complex subunit 1 CAF1-binding" evidence="9">
    <location>
        <begin position="988"/>
        <end position="1217"/>
    </location>
</feature>
<dbReference type="Pfam" id="PF12842">
    <property type="entry name" value="DUF3819"/>
    <property type="match status" value="1"/>
</dbReference>
<dbReference type="OMA" id="IDEYHCY"/>
<dbReference type="InterPro" id="IPR038535">
    <property type="entry name" value="CNOT1_TTP_bind_sf"/>
</dbReference>
<dbReference type="Proteomes" id="UP000033140">
    <property type="component" value="Unassembled WGS sequence"/>
</dbReference>
<dbReference type="Gene3D" id="1.25.40.840">
    <property type="entry name" value="CCR4-NOT transcription complex subunit 1 TTP binding domain"/>
    <property type="match status" value="1"/>
</dbReference>
<dbReference type="InterPro" id="IPR032191">
    <property type="entry name" value="CNOT1_CAF1_bind"/>
</dbReference>
<dbReference type="Pfam" id="PF04054">
    <property type="entry name" value="Not1"/>
    <property type="match status" value="1"/>
</dbReference>
<dbReference type="PANTHER" id="PTHR13162:SF8">
    <property type="entry name" value="CCR4-NOT TRANSCRIPTION COMPLEX SUBUNIT 1"/>
    <property type="match status" value="1"/>
</dbReference>
<evidence type="ECO:0000256" key="4">
    <source>
        <dbReference type="ARBA" id="ARBA00023163"/>
    </source>
</evidence>
<dbReference type="InterPro" id="IPR007196">
    <property type="entry name" value="CCR4-Not_Not1_C"/>
</dbReference>
<reference evidence="13 14" key="1">
    <citation type="journal article" date="2011" name="J. Gen. Appl. Microbiol.">
        <title>Draft genome sequencing of the enigmatic yeast Saitoella complicata.</title>
        <authorList>
            <person name="Nishida H."/>
            <person name="Hamamoto M."/>
            <person name="Sugiyama J."/>
        </authorList>
    </citation>
    <scope>NUCLEOTIDE SEQUENCE [LARGE SCALE GENOMIC DNA]</scope>
    <source>
        <strain evidence="13 14">NRRL Y-17804</strain>
    </source>
</reference>
<feature type="domain" description="CCR4-NOT transcription complex subunit 1 HEAT repeat" evidence="11">
    <location>
        <begin position="583"/>
        <end position="750"/>
    </location>
</feature>
<comment type="subcellular location">
    <subcellularLocation>
        <location evidence="1">Nucleus</location>
    </subcellularLocation>
</comment>
<keyword evidence="2" id="KW-0678">Repressor</keyword>
<keyword evidence="5" id="KW-0539">Nucleus</keyword>
<dbReference type="GO" id="GO:0005634">
    <property type="term" value="C:nucleus"/>
    <property type="evidence" value="ECO:0007669"/>
    <property type="project" value="UniProtKB-SubCell"/>
</dbReference>
<dbReference type="InterPro" id="IPR032194">
    <property type="entry name" value="CNOT1_HEAT"/>
</dbReference>
<dbReference type="GO" id="GO:0000288">
    <property type="term" value="P:nuclear-transcribed mRNA catabolic process, deadenylation-dependent decay"/>
    <property type="evidence" value="ECO:0007669"/>
    <property type="project" value="TreeGrafter"/>
</dbReference>
<evidence type="ECO:0000256" key="3">
    <source>
        <dbReference type="ARBA" id="ARBA00023015"/>
    </source>
</evidence>
<evidence type="ECO:0000259" key="11">
    <source>
        <dbReference type="Pfam" id="PF16418"/>
    </source>
</evidence>
<dbReference type="EMBL" id="BACD03000010">
    <property type="protein sequence ID" value="GAO47727.1"/>
    <property type="molecule type" value="Genomic_DNA"/>
</dbReference>
<evidence type="ECO:0000256" key="2">
    <source>
        <dbReference type="ARBA" id="ARBA00022491"/>
    </source>
</evidence>
<feature type="domain" description="CCR4-NOT transcription complex subunit 1-like NOT1 connector" evidence="12">
    <location>
        <begin position="1565"/>
        <end position="1748"/>
    </location>
</feature>
<dbReference type="GO" id="GO:0030015">
    <property type="term" value="C:CCR4-NOT core complex"/>
    <property type="evidence" value="ECO:0007669"/>
    <property type="project" value="InterPro"/>
</dbReference>
<dbReference type="PANTHER" id="PTHR13162">
    <property type="entry name" value="CCR4-NOT TRANSCRIPTION COMPLEX"/>
    <property type="match status" value="1"/>
</dbReference>
<feature type="region of interest" description="Disordered" evidence="6">
    <location>
        <begin position="73"/>
        <end position="97"/>
    </location>
</feature>
<evidence type="ECO:0000256" key="6">
    <source>
        <dbReference type="SAM" id="MobiDB-lite"/>
    </source>
</evidence>
<organism evidence="13 14">
    <name type="scientific">Saitoella complicata (strain BCRC 22490 / CBS 7301 / JCM 7358 / NBRC 10748 / NRRL Y-17804)</name>
    <dbReference type="NCBI Taxonomy" id="698492"/>
    <lineage>
        <taxon>Eukaryota</taxon>
        <taxon>Fungi</taxon>
        <taxon>Dikarya</taxon>
        <taxon>Ascomycota</taxon>
        <taxon>Taphrinomycotina</taxon>
        <taxon>Taphrinomycotina incertae sedis</taxon>
        <taxon>Saitoella</taxon>
    </lineage>
</organism>
<dbReference type="Pfam" id="PF16417">
    <property type="entry name" value="CNOT1_TTP_bind"/>
    <property type="match status" value="1"/>
</dbReference>
<dbReference type="GO" id="GO:0060090">
    <property type="term" value="F:molecular adaptor activity"/>
    <property type="evidence" value="ECO:0007669"/>
    <property type="project" value="TreeGrafter"/>
</dbReference>
<sequence>MIVFITEGSALHTSTDERRGSHSKGHLLTTNIHRAQDRPIHREYRIAKGRLPVSHIQSNVNCVSCDSVCSASQQPRRNLTQNPSRRSSPAVNDSGGNGIPAVAPATAKGTSLLNIVRAQVFFLLSTLTEDKWDLTVNQLRQLSEQNGPEVYSHLLRRLIQSNAAQIFPHLPTTQQSSPPNPATYRLLKEELSNLAKVEQIRSCRLHDAIHVEGNSDPVWRDFDLRGFLRHFGFDVLGTVILCLQFILPRSITKELFEKAAEILNESHEELMMLLRDPSKRKDELTPEKLATFVSAYLEWLNRNETRAENVTQAVRARYGRQMPAPVAAVITPVEQRRAITADATRSLAEIFAEIGPEATTSREAVLTVFARKAVTDKSSAQRLLTPDALSECLQYMIGTTGWNGEIMASVIGPGGWEVRADARAILKSLDHEATRVSDFTGLLVLVEVLTVISENGEFPIDELWKDWDFPLAQISILRAIIACPQDKWDVLSVPRVRKVLTAQDVAHTASGVQALAALLENQTWNVLDLVLTALRLVTSSGDACNDVSDDARMLLDKAAKLTPELVFLGAAQGPQPWSEGHQQLVERGFSAFFIGHPSHQLVFARLWQVNKSIVEKYLWEYWRKNKMNVPRILDVVQDGRAVEDFLGNLMAQGRNDESREAWTFAIDLAALGGRMDYLNLEKWLTDRIAELSDDFVRVCLEFLNGKAAAEIALQQAAQLAAQGEPGVEPAMPTTVNLRVETVAVFLRVLMNNPMNSANAEIFRTVQSSCLQVYPRLMNIGQGHDAGILANEADHGNTFARDVEKEVETYYQRMYEERLPISDVIVMLQRLKESDEPRDQDVFACMLHSLFDEYRFFADYPANALAITAVLFGSLIHFGLVSHIPLGIALRYVLESLKEGENQPEGAAPSNMFKFGVQALMQFQGRVHEWPQYCQHLFGLPALERAQPELMAQIRVDADEAMRRSMPSPTKPPFSSIRSEGFGIQMVAFEDPGEQVQDKVLFAVNNVSSANLEQKVNELRDCLPEKHFQWFAKYLVLERAAIEPNYHELYVRLLETFGNRVLLRHTMHETLEASLRLLNSEESMEKGPARDRLLHLASWLGEMTLARDKPIKHKNVSFKDLLLEGHDSGRLALAVHYTANVLTQVSRSRIFKPPNAWTMAIFKLLKELYIRYIVTEKTSDKEVRKALDYRFESLCIHVGLDIKKLEPSDLLDNRPKRTDEDEVLLQQQQLEQRQQQLQQIQRLQAAGVADVAGDIAGIGNGVESPAMSNVDAIMPSLAQHIVINPNVSFMIHQPGLKRVLQLAIDKAIREIIAPVVERSVTIAGISTRELITKDFAVEGNADSMRKAARIMVQNLAGSLALVTCKEPLRISMTNHIRNYLMQNGVNESNLPEHAIMVTVSDNLDLACSIIEKAAMDKAVPEIDEGLAPAYLARAQHRQERPGQPYFDPSASRYAVSLPDPLRLKSSGLTPQQLAVYDEFNRVPRTASQAGAVPQGYEGREGAAPARNLGEPGVTPSFTAATPVPPAAPQPAREAPEAPTKMPAIIPPTLTAAASQALEKLLGGIAELERVIQDSPKDVPLVNVPPEHDIRNYLRQIPIIASQTLSREDAVLVCAQKTCAVLYANADSLLARETFVTLLDRLCELSEKTAKDVAAWLLQVDDERKYVVPVTTTLIRAALINPLEYDGQLVTLLEERDAAAIDYTAAIIFEATMGPVPVASRMDFPKSIDAFEKMVAEDKESWSAPVELLRALQQGVDEANELVEKNMTDERANKEQLAFIFAEWIRICQHPASNDKVYLAFIYQLQQQGILEDDQLHALFFRVALDLSVENYLKQAAQGTVTINSYVPIDALAKLIVILVRYNAEVDQVRGEAPTKQTYFAKVLAVINMIFAHTHEIFGEAFNQKPFFRLFSTILSEIQTYEHALEDIQIQLYTALCDAFIVIQPKCFPGFAFGWMSLLSHRLFLPKMLLFEDKKGWQPYSRLLVCQLEFLAPHLKDAEIKDSVRHLYKGLLRCLLVILHDFPEFLCEYHFALGNAIASNSTQLRNLILSAFPRNMRLPDPFTQGLKVDRLPEIRESPDISDDYLQIIEESGVKPSLDAYLANHQAKQTSDFPKLLLTRVLAAPHAMDVDSHFPEHVKVDRFLLGAIVLYVGIDAIKEANAKSNGGPPSFQPKSAHMALLTTLFDELNPEGRYYFLGAIANQLRFPSSHTHYYSCVLLSLFSNANDDVSSKEQITRILLERLICNRPHPWGLLITFTELLKNTHYNFWALPFIKSAPEVERLFNSLYSHINAPTAGPPGQFAPGVIGQPEAV</sequence>
<dbReference type="GO" id="GO:0017148">
    <property type="term" value="P:negative regulation of translation"/>
    <property type="evidence" value="ECO:0007669"/>
    <property type="project" value="InterPro"/>
</dbReference>
<feature type="domain" description="CCR4-Not complex component Not1 C-terminal" evidence="7">
    <location>
        <begin position="1914"/>
        <end position="2284"/>
    </location>
</feature>
<evidence type="ECO:0000313" key="14">
    <source>
        <dbReference type="Proteomes" id="UP000033140"/>
    </source>
</evidence>
<name>A0A0E9NCZ3_SAICN</name>
<protein>
    <submittedName>
        <fullName evidence="13">Uncharacterized protein</fullName>
    </submittedName>
</protein>
<dbReference type="Gene3D" id="1.25.40.800">
    <property type="match status" value="1"/>
</dbReference>
<evidence type="ECO:0000259" key="10">
    <source>
        <dbReference type="Pfam" id="PF16417"/>
    </source>
</evidence>
<evidence type="ECO:0000313" key="13">
    <source>
        <dbReference type="EMBL" id="GAO47727.1"/>
    </source>
</evidence>
<dbReference type="Gene3D" id="1.25.40.790">
    <property type="match status" value="1"/>
</dbReference>
<dbReference type="STRING" id="698492.A0A0E9NCZ3"/>
<keyword evidence="3" id="KW-0805">Transcription regulation</keyword>
<keyword evidence="14" id="KW-1185">Reference proteome</keyword>
<evidence type="ECO:0000259" key="12">
    <source>
        <dbReference type="Pfam" id="PF25097"/>
    </source>
</evidence>
<dbReference type="InterPro" id="IPR032193">
    <property type="entry name" value="CNOT1_TTP_bind"/>
</dbReference>
<feature type="compositionally biased region" description="Polar residues" evidence="6">
    <location>
        <begin position="73"/>
        <end position="91"/>
    </location>
</feature>
<dbReference type="InterPro" id="IPR055454">
    <property type="entry name" value="CNOT1-like_NOT1_connector"/>
</dbReference>
<evidence type="ECO:0000256" key="1">
    <source>
        <dbReference type="ARBA" id="ARBA00004123"/>
    </source>
</evidence>
<dbReference type="InterPro" id="IPR024557">
    <property type="entry name" value="CNOT1_dom_4"/>
</dbReference>
<evidence type="ECO:0000259" key="8">
    <source>
        <dbReference type="Pfam" id="PF12842"/>
    </source>
</evidence>
<reference evidence="13 14" key="3">
    <citation type="journal article" date="2015" name="Genome Announc.">
        <title>Draft Genome Sequence of the Archiascomycetous Yeast Saitoella complicata.</title>
        <authorList>
            <person name="Yamauchi K."/>
            <person name="Kondo S."/>
            <person name="Hamamoto M."/>
            <person name="Takahashi Y."/>
            <person name="Ogura Y."/>
            <person name="Hayashi T."/>
            <person name="Nishida H."/>
        </authorList>
    </citation>
    <scope>NUCLEOTIDE SEQUENCE [LARGE SCALE GENOMIC DNA]</scope>
    <source>
        <strain evidence="13 14">NRRL Y-17804</strain>
    </source>
</reference>
<accession>A0A0E9NCZ3</accession>
<feature type="region of interest" description="Disordered" evidence="6">
    <location>
        <begin position="1485"/>
        <end position="1536"/>
    </location>
</feature>
<evidence type="ECO:0000256" key="5">
    <source>
        <dbReference type="ARBA" id="ARBA00023242"/>
    </source>
</evidence>
<dbReference type="InterPro" id="IPR040398">
    <property type="entry name" value="Not1"/>
</dbReference>